<comment type="catalytic activity">
    <reaction evidence="4">
        <text>2 GTP = 3',3'-c-di-GMP + 2 diphosphate</text>
        <dbReference type="Rhea" id="RHEA:24898"/>
        <dbReference type="ChEBI" id="CHEBI:33019"/>
        <dbReference type="ChEBI" id="CHEBI:37565"/>
        <dbReference type="ChEBI" id="CHEBI:58805"/>
        <dbReference type="EC" id="2.7.7.65"/>
    </reaction>
</comment>
<evidence type="ECO:0000256" key="4">
    <source>
        <dbReference type="ARBA" id="ARBA00034247"/>
    </source>
</evidence>
<dbReference type="NCBIfam" id="TIGR00254">
    <property type="entry name" value="GGDEF"/>
    <property type="match status" value="1"/>
</dbReference>
<keyword evidence="5" id="KW-0812">Transmembrane</keyword>
<gene>
    <name evidence="7" type="ORF">DT594_05160</name>
</gene>
<feature type="transmembrane region" description="Helical" evidence="5">
    <location>
        <begin position="60"/>
        <end position="77"/>
    </location>
</feature>
<evidence type="ECO:0000256" key="3">
    <source>
        <dbReference type="ARBA" id="ARBA00012528"/>
    </source>
</evidence>
<dbReference type="OrthoDB" id="9812260at2"/>
<dbReference type="GO" id="GO:1902201">
    <property type="term" value="P:negative regulation of bacterial-type flagellum-dependent cell motility"/>
    <property type="evidence" value="ECO:0007669"/>
    <property type="project" value="TreeGrafter"/>
</dbReference>
<organism evidence="7 8">
    <name type="scientific">Halopseudomonas laoshanensis</name>
    <dbReference type="NCBI Taxonomy" id="2268758"/>
    <lineage>
        <taxon>Bacteria</taxon>
        <taxon>Pseudomonadati</taxon>
        <taxon>Pseudomonadota</taxon>
        <taxon>Gammaproteobacteria</taxon>
        <taxon>Pseudomonadales</taxon>
        <taxon>Pseudomonadaceae</taxon>
        <taxon>Halopseudomonas</taxon>
    </lineage>
</organism>
<dbReference type="FunFam" id="3.30.70.270:FF:000001">
    <property type="entry name" value="Diguanylate cyclase domain protein"/>
    <property type="match status" value="1"/>
</dbReference>
<evidence type="ECO:0000256" key="2">
    <source>
        <dbReference type="ARBA" id="ARBA00004533"/>
    </source>
</evidence>
<dbReference type="SMART" id="SM00267">
    <property type="entry name" value="GGDEF"/>
    <property type="match status" value="1"/>
</dbReference>
<keyword evidence="5" id="KW-0472">Membrane</keyword>
<evidence type="ECO:0000256" key="5">
    <source>
        <dbReference type="SAM" id="Phobius"/>
    </source>
</evidence>
<dbReference type="Pfam" id="PF00990">
    <property type="entry name" value="GGDEF"/>
    <property type="match status" value="1"/>
</dbReference>
<dbReference type="GO" id="GO:0052621">
    <property type="term" value="F:diguanylate cyclase activity"/>
    <property type="evidence" value="ECO:0007669"/>
    <property type="project" value="UniProtKB-EC"/>
</dbReference>
<dbReference type="InterPro" id="IPR000160">
    <property type="entry name" value="GGDEF_dom"/>
</dbReference>
<proteinExistence type="predicted"/>
<dbReference type="PANTHER" id="PTHR45138">
    <property type="entry name" value="REGULATORY COMPONENTS OF SENSORY TRANSDUCTION SYSTEM"/>
    <property type="match status" value="1"/>
</dbReference>
<evidence type="ECO:0000313" key="8">
    <source>
        <dbReference type="Proteomes" id="UP000463138"/>
    </source>
</evidence>
<evidence type="ECO:0000256" key="1">
    <source>
        <dbReference type="ARBA" id="ARBA00001946"/>
    </source>
</evidence>
<comment type="caution">
    <text evidence="7">The sequence shown here is derived from an EMBL/GenBank/DDBJ whole genome shotgun (WGS) entry which is preliminary data.</text>
</comment>
<comment type="cofactor">
    <cofactor evidence="1">
        <name>Mg(2+)</name>
        <dbReference type="ChEBI" id="CHEBI:18420"/>
    </cofactor>
</comment>
<dbReference type="SUPFAM" id="SSF55073">
    <property type="entry name" value="Nucleotide cyclase"/>
    <property type="match status" value="1"/>
</dbReference>
<dbReference type="InterPro" id="IPR029787">
    <property type="entry name" value="Nucleotide_cyclase"/>
</dbReference>
<dbReference type="InterPro" id="IPR043128">
    <property type="entry name" value="Rev_trsase/Diguanyl_cyclase"/>
</dbReference>
<feature type="transmembrane region" description="Helical" evidence="5">
    <location>
        <begin position="89"/>
        <end position="108"/>
    </location>
</feature>
<dbReference type="EC" id="2.7.7.65" evidence="3"/>
<keyword evidence="5" id="KW-1133">Transmembrane helix</keyword>
<feature type="transmembrane region" description="Helical" evidence="5">
    <location>
        <begin position="6"/>
        <end position="28"/>
    </location>
</feature>
<accession>A0A7V7KWP5</accession>
<dbReference type="CDD" id="cd01949">
    <property type="entry name" value="GGDEF"/>
    <property type="match status" value="1"/>
</dbReference>
<feature type="transmembrane region" description="Helical" evidence="5">
    <location>
        <begin position="114"/>
        <end position="132"/>
    </location>
</feature>
<keyword evidence="8" id="KW-1185">Reference proteome</keyword>
<dbReference type="Proteomes" id="UP000463138">
    <property type="component" value="Unassembled WGS sequence"/>
</dbReference>
<dbReference type="EMBL" id="QOVF01000001">
    <property type="protein sequence ID" value="KAA0696715.1"/>
    <property type="molecule type" value="Genomic_DNA"/>
</dbReference>
<dbReference type="GO" id="GO:0043709">
    <property type="term" value="P:cell adhesion involved in single-species biofilm formation"/>
    <property type="evidence" value="ECO:0007669"/>
    <property type="project" value="TreeGrafter"/>
</dbReference>
<dbReference type="GO" id="GO:0005886">
    <property type="term" value="C:plasma membrane"/>
    <property type="evidence" value="ECO:0007669"/>
    <property type="project" value="UniProtKB-SubCell"/>
</dbReference>
<feature type="domain" description="GGDEF" evidence="6">
    <location>
        <begin position="249"/>
        <end position="383"/>
    </location>
</feature>
<evidence type="ECO:0000259" key="6">
    <source>
        <dbReference type="PROSITE" id="PS50887"/>
    </source>
</evidence>
<dbReference type="InterPro" id="IPR050469">
    <property type="entry name" value="Diguanylate_Cyclase"/>
</dbReference>
<feature type="transmembrane region" description="Helical" evidence="5">
    <location>
        <begin position="144"/>
        <end position="167"/>
    </location>
</feature>
<protein>
    <recommendedName>
        <fullName evidence="3">diguanylate cyclase</fullName>
        <ecNumber evidence="3">2.7.7.65</ecNumber>
    </recommendedName>
</protein>
<name>A0A7V7KWP5_9GAMM</name>
<comment type="subcellular location">
    <subcellularLocation>
        <location evidence="2">Cell inner membrane</location>
    </subcellularLocation>
</comment>
<dbReference type="Gene3D" id="3.30.70.270">
    <property type="match status" value="1"/>
</dbReference>
<dbReference type="PROSITE" id="PS50887">
    <property type="entry name" value="GGDEF"/>
    <property type="match status" value="1"/>
</dbReference>
<feature type="transmembrane region" description="Helical" evidence="5">
    <location>
        <begin position="187"/>
        <end position="207"/>
    </location>
</feature>
<evidence type="ECO:0000313" key="7">
    <source>
        <dbReference type="EMBL" id="KAA0696715.1"/>
    </source>
</evidence>
<dbReference type="RefSeq" id="WP_149331652.1">
    <property type="nucleotide sequence ID" value="NZ_QOVF01000001.1"/>
</dbReference>
<dbReference type="AlphaFoldDB" id="A0A7V7KWP5"/>
<sequence>MLDVKTLMLVLAFTTALSVAGLAVAAALNRQVRAIRYWTLGLAVFVAGLVLQVASPPLPLWISAAVITQAYFVLWWGSRLYRGGNEFWGFSKVMLAILLVQGLAFFLLRDSFRYSTMLHSAIVVGLSILTIRELRLLAGFQRSLFWLWTLLWSVHGLIYLRRFFLYLLDTAYTGAGSFQAAAEIESLNYMEGIAFVYGFTLLCIVLTTRSLQDALRLQAAIDPLTGLFNRRAFEESAIRMLVAGQRNGRPVSLLLMDLDHFKAINDDHGHKAGDGVLVKFAKHLVDHTRVPDLICRFGGEEFVVLLPDTSQEQARTLAERIRAEWEKVAIQSSRGDFRATVSIGLAEATLDERENLYDLADRADQALYAAKQQGRNRILSWERGLRLAAVETVL</sequence>
<reference evidence="7 8" key="1">
    <citation type="submission" date="2018-07" db="EMBL/GenBank/DDBJ databases">
        <title>Pseudomonas laoshanensis sp. nov., isolated from soil.</title>
        <authorList>
            <person name="Sun J."/>
            <person name="Yu L."/>
            <person name="Wang M."/>
            <person name="Zhang C."/>
        </authorList>
    </citation>
    <scope>NUCLEOTIDE SEQUENCE [LARGE SCALE GENOMIC DNA]</scope>
    <source>
        <strain evidence="7 8">Y22</strain>
    </source>
</reference>
<dbReference type="PANTHER" id="PTHR45138:SF9">
    <property type="entry name" value="DIGUANYLATE CYCLASE DGCM-RELATED"/>
    <property type="match status" value="1"/>
</dbReference>
<feature type="transmembrane region" description="Helical" evidence="5">
    <location>
        <begin position="35"/>
        <end position="54"/>
    </location>
</feature>